<evidence type="ECO:0000313" key="1">
    <source>
        <dbReference type="EMBL" id="CAJ1394269.1"/>
    </source>
</evidence>
<evidence type="ECO:0000313" key="2">
    <source>
        <dbReference type="Proteomes" id="UP001178507"/>
    </source>
</evidence>
<reference evidence="1" key="1">
    <citation type="submission" date="2023-08" db="EMBL/GenBank/DDBJ databases">
        <authorList>
            <person name="Chen Y."/>
            <person name="Shah S."/>
            <person name="Dougan E. K."/>
            <person name="Thang M."/>
            <person name="Chan C."/>
        </authorList>
    </citation>
    <scope>NUCLEOTIDE SEQUENCE</scope>
</reference>
<dbReference type="InterPro" id="IPR015947">
    <property type="entry name" value="PUA-like_sf"/>
</dbReference>
<dbReference type="SUPFAM" id="SSF52540">
    <property type="entry name" value="P-loop containing nucleoside triphosphate hydrolases"/>
    <property type="match status" value="2"/>
</dbReference>
<dbReference type="Gene3D" id="2.30.130.30">
    <property type="entry name" value="Hypothetical protein"/>
    <property type="match status" value="1"/>
</dbReference>
<proteinExistence type="predicted"/>
<dbReference type="Gene3D" id="3.40.50.300">
    <property type="entry name" value="P-loop containing nucleotide triphosphate hydrolases"/>
    <property type="match status" value="1"/>
</dbReference>
<dbReference type="SUPFAM" id="SSF88697">
    <property type="entry name" value="PUA domain-like"/>
    <property type="match status" value="1"/>
</dbReference>
<dbReference type="InterPro" id="IPR027417">
    <property type="entry name" value="P-loop_NTPase"/>
</dbReference>
<sequence length="1342" mass="148577">MQAVALGRVREPGYRNWLAAVAAQPQAEVEEAVAGKHKYCQGYSGIQCSFGVEGKPAQPHGPARCLFCNPEHLQAALNAPLRAAAACRRFAQLSPEAQEAVLGRVLQPEHRDQLAAAQPLLEAEEPASRPYRRRDQSWRGAVPYTSEDLAARYSAVAEPEVAAAEYRVKVVDDRRKSLNMMQQAEPRLPRGAEVSNEDPLPKAASTRLAANLQLWAEFNSWQVCDSCGALQPRDLAPAGLRGLLRPHCDARHCIFCRSTRPAPRPQPPPDALRGLSLDVRQALQPAEPDFGPVIRSRDQFGRGNGYRQHAKLVTFAWAAVSVKDKIAALPQPAQSAARRAFDLLLACSGPAKDQSAYADFYWEHESFLANNAGCEAWARRRWLRFMEKEGLECALWPDLFLERQHCLTWARLQSSSRQARGSERSTLEERLNFDPLGEASSPEEATGLKRSYMALVLSPILDFSLSYKLLHFAFDLGLWTDLGAKRNLNLGTPLRLLLKGHSFSSEYWRDMHRALVDLTRQKGYPPIFATHSPLEWSWPNHCHILDAMRKGRRGRAVQDMEALRLERCVQATLEVEPASLRGFVVASQLDGNGKTPFPVHEGASRYNSNIRAYEFLHTAEDHSKGVRGYFSPLMEVTKCHQDVQVDQRGQQNYAAYTAKYAPKFSDSMEEELLNDDADANSIAASVLSRYKPCVPEMALQLFGSVFRQWHIGTHSGGRRALNVPTPDIDPAPKARQVWDSEAAVEEDMLLEGHGRLHRQEVLGYFRAQSALVRQYMSGALQKPAPRPAVTRPGRTHFLPIQNRYAELIATGAKTVEGRLNCGVAALVKAGDRLRLGPVHCKVTEINNYTSFEEMLRSTPWQAAVPDVSTLQEALEVYHSFANHEDLAQRCGVLAFHVQLEDAETSPEAPAWNAEQSRWLRLMEEDLARAAAVHFASTEAEADAARAKTWQCNRIRALEGPPGTGKTTVAKELVEKAVGQGLRVLWTVYTAQLASRMRQEFGGGVDVDTCHAALGLDQEIVECGLNLACYDLVILDEFSQLEARHFAHAVHLHNAVDKTPAFGLLGDRRQMAGYGTERPWHSPLWRAAVHQTQLHVLFRCKDEKFRQVLGALRTAKPTATGPRGSVSVTDIVRGRRAWRGGQPKTADVARLLRDHPDTTLLAITRRGAATFNNLAVQAIFSGRRPVATLDADVESNPDNYTAAGQLKPAKDLIPTRLAVFEGMAIYTTLNVDKARDFVNGMKAFVESYDRAARALIAVTVTGHRLAIRPRAEASLGPRAFHPVKAGYGNTVLKVAGAELPHVVLWLDVANIPGAAYTGMSRVARGDDLLFGGQLTPEHFSPAL</sequence>
<keyword evidence="2" id="KW-1185">Reference proteome</keyword>
<dbReference type="Pfam" id="PF13604">
    <property type="entry name" value="AAA_30"/>
    <property type="match status" value="1"/>
</dbReference>
<comment type="caution">
    <text evidence="1">The sequence shown here is derived from an EMBL/GenBank/DDBJ whole genome shotgun (WGS) entry which is preliminary data.</text>
</comment>
<accession>A0AA36IWV5</accession>
<protein>
    <submittedName>
        <fullName evidence="1">Uncharacterized protein</fullName>
    </submittedName>
</protein>
<gene>
    <name evidence="1" type="ORF">EVOR1521_LOCUS18964</name>
</gene>
<name>A0AA36IWV5_9DINO</name>
<dbReference type="EMBL" id="CAUJNA010002788">
    <property type="protein sequence ID" value="CAJ1394269.1"/>
    <property type="molecule type" value="Genomic_DNA"/>
</dbReference>
<dbReference type="Proteomes" id="UP001178507">
    <property type="component" value="Unassembled WGS sequence"/>
</dbReference>
<organism evidence="1 2">
    <name type="scientific">Effrenium voratum</name>
    <dbReference type="NCBI Taxonomy" id="2562239"/>
    <lineage>
        <taxon>Eukaryota</taxon>
        <taxon>Sar</taxon>
        <taxon>Alveolata</taxon>
        <taxon>Dinophyceae</taxon>
        <taxon>Suessiales</taxon>
        <taxon>Symbiodiniaceae</taxon>
        <taxon>Effrenium</taxon>
    </lineage>
</organism>